<feature type="region of interest" description="Disordered" evidence="1">
    <location>
        <begin position="210"/>
        <end position="236"/>
    </location>
</feature>
<dbReference type="Pfam" id="PF08336">
    <property type="entry name" value="P4Ha_N"/>
    <property type="match status" value="1"/>
</dbReference>
<keyword evidence="5" id="KW-1185">Reference proteome</keyword>
<dbReference type="Gene3D" id="6.10.140.1460">
    <property type="match status" value="1"/>
</dbReference>
<dbReference type="InterPro" id="IPR013547">
    <property type="entry name" value="P4H_N"/>
</dbReference>
<sequence>MYSIQVYKEDYLKSLGSADGQEEDFVSNPLNSFILIKKLTSDFDELHSLVKESSSLEAFSANISDSRKSQKWPTNEDLKGAASALIRLQEVYKINTRDMRKGVLNGVEYGPILSAHDCFELGRQTYNDGDHHRTEIWMTEALNRLAEEEEEEKSKSTVPKSDIYEYMAFSAYIQGHLRRALKFTNLLLKESPNHPRAPGNKVYYENAIAEASPRGGGSREDGSLPKGDDGLDDPSEDVVLKEGTSAQDILYPETSQYQRLCRGESNKKHKHDPELKCFLDFGEHPFLKIGPVKAEKLYSNPDIYMYHDVLSDAEIQTIKDMANPR</sequence>
<evidence type="ECO:0008006" key="6">
    <source>
        <dbReference type="Google" id="ProtNLM"/>
    </source>
</evidence>
<accession>A0A7T8GP17</accession>
<feature type="compositionally biased region" description="Basic and acidic residues" evidence="1">
    <location>
        <begin position="217"/>
        <end position="229"/>
    </location>
</feature>
<protein>
    <recommendedName>
        <fullName evidence="6">Prolyl 4-hydroxylase subunit alpha-2</fullName>
    </recommendedName>
</protein>
<gene>
    <name evidence="4" type="ORF">FKW44_022906</name>
</gene>
<feature type="non-terminal residue" evidence="4">
    <location>
        <position position="325"/>
    </location>
</feature>
<evidence type="ECO:0000256" key="1">
    <source>
        <dbReference type="SAM" id="MobiDB-lite"/>
    </source>
</evidence>
<feature type="domain" description="Prolyl 4-hydroxylase N-terminal" evidence="2">
    <location>
        <begin position="4"/>
        <end position="106"/>
    </location>
</feature>
<evidence type="ECO:0000259" key="3">
    <source>
        <dbReference type="Pfam" id="PF23558"/>
    </source>
</evidence>
<dbReference type="OrthoDB" id="420380at2759"/>
<dbReference type="Gene3D" id="1.25.40.10">
    <property type="entry name" value="Tetratricopeptide repeat domain"/>
    <property type="match status" value="1"/>
</dbReference>
<dbReference type="FunFam" id="1.25.40.10:FF:000006">
    <property type="entry name" value="Prolyl 4-hydroxylase subunit alpha 2"/>
    <property type="match status" value="1"/>
</dbReference>
<dbReference type="AlphaFoldDB" id="A0A7T8GP17"/>
<dbReference type="InterPro" id="IPR011990">
    <property type="entry name" value="TPR-like_helical_dom_sf"/>
</dbReference>
<evidence type="ECO:0000313" key="4">
    <source>
        <dbReference type="EMBL" id="QQP34866.1"/>
    </source>
</evidence>
<organism evidence="4 5">
    <name type="scientific">Caligus rogercresseyi</name>
    <name type="common">Sea louse</name>
    <dbReference type="NCBI Taxonomy" id="217165"/>
    <lineage>
        <taxon>Eukaryota</taxon>
        <taxon>Metazoa</taxon>
        <taxon>Ecdysozoa</taxon>
        <taxon>Arthropoda</taxon>
        <taxon>Crustacea</taxon>
        <taxon>Multicrustacea</taxon>
        <taxon>Hexanauplia</taxon>
        <taxon>Copepoda</taxon>
        <taxon>Siphonostomatoida</taxon>
        <taxon>Caligidae</taxon>
        <taxon>Caligus</taxon>
    </lineage>
</organism>
<proteinExistence type="predicted"/>
<dbReference type="GO" id="GO:0005783">
    <property type="term" value="C:endoplasmic reticulum"/>
    <property type="evidence" value="ECO:0007669"/>
    <property type="project" value="InterPro"/>
</dbReference>
<dbReference type="Pfam" id="PF23558">
    <property type="entry name" value="TPR_P4H"/>
    <property type="match status" value="1"/>
</dbReference>
<feature type="domain" description="Prolyl 4-hydroxylase peptide-substrate-binding" evidence="3">
    <location>
        <begin position="115"/>
        <end position="209"/>
    </location>
</feature>
<dbReference type="InterPro" id="IPR059068">
    <property type="entry name" value="TPR_P4H"/>
</dbReference>
<evidence type="ECO:0000259" key="2">
    <source>
        <dbReference type="Pfam" id="PF08336"/>
    </source>
</evidence>
<reference evidence="5" key="1">
    <citation type="submission" date="2021-01" db="EMBL/GenBank/DDBJ databases">
        <title>Caligus Genome Assembly.</title>
        <authorList>
            <person name="Gallardo-Escarate C."/>
        </authorList>
    </citation>
    <scope>NUCLEOTIDE SEQUENCE [LARGE SCALE GENOMIC DNA]</scope>
</reference>
<name>A0A7T8GP17_CALRO</name>
<dbReference type="Proteomes" id="UP000595437">
    <property type="component" value="Chromosome 17"/>
</dbReference>
<evidence type="ECO:0000313" key="5">
    <source>
        <dbReference type="Proteomes" id="UP000595437"/>
    </source>
</evidence>
<dbReference type="EMBL" id="CP045906">
    <property type="protein sequence ID" value="QQP34866.1"/>
    <property type="molecule type" value="Genomic_DNA"/>
</dbReference>
<dbReference type="GO" id="GO:0004656">
    <property type="term" value="F:procollagen-proline 4-dioxygenase activity"/>
    <property type="evidence" value="ECO:0007669"/>
    <property type="project" value="InterPro"/>
</dbReference>
<dbReference type="SUPFAM" id="SSF48452">
    <property type="entry name" value="TPR-like"/>
    <property type="match status" value="1"/>
</dbReference>